<gene>
    <name evidence="3" type="ORF">PN36_07175</name>
</gene>
<dbReference type="Proteomes" id="UP000030428">
    <property type="component" value="Unassembled WGS sequence"/>
</dbReference>
<evidence type="ECO:0000313" key="4">
    <source>
        <dbReference type="Proteomes" id="UP000030428"/>
    </source>
</evidence>
<proteinExistence type="inferred from homology"/>
<dbReference type="EMBL" id="JSZA02000020">
    <property type="protein sequence ID" value="KHD06667.1"/>
    <property type="molecule type" value="Genomic_DNA"/>
</dbReference>
<evidence type="ECO:0000259" key="2">
    <source>
        <dbReference type="Pfam" id="PF10047"/>
    </source>
</evidence>
<organism evidence="3 4">
    <name type="scientific">Candidatus Thiomargarita nelsonii</name>
    <dbReference type="NCBI Taxonomy" id="1003181"/>
    <lineage>
        <taxon>Bacteria</taxon>
        <taxon>Pseudomonadati</taxon>
        <taxon>Pseudomonadota</taxon>
        <taxon>Gammaproteobacteria</taxon>
        <taxon>Thiotrichales</taxon>
        <taxon>Thiotrichaceae</taxon>
        <taxon>Thiomargarita</taxon>
    </lineage>
</organism>
<protein>
    <submittedName>
        <fullName evidence="3">Prevent-host-death protein</fullName>
    </submittedName>
</protein>
<dbReference type="InterPro" id="IPR036165">
    <property type="entry name" value="YefM-like_sf"/>
</dbReference>
<evidence type="ECO:0000256" key="1">
    <source>
        <dbReference type="ARBA" id="ARBA00009981"/>
    </source>
</evidence>
<dbReference type="InterPro" id="IPR018739">
    <property type="entry name" value="DUF2281"/>
</dbReference>
<keyword evidence="4" id="KW-1185">Reference proteome</keyword>
<sequence length="72" mass="8379">MQYVDLQTIQEEILLLVERASMGEDVIITKDEQPLVKLVSMTKRQRQFGSAKGLIKIADDFDSPLEEFREYM</sequence>
<dbReference type="SUPFAM" id="SSF143120">
    <property type="entry name" value="YefM-like"/>
    <property type="match status" value="1"/>
</dbReference>
<dbReference type="Pfam" id="PF10047">
    <property type="entry name" value="DUF2281"/>
    <property type="match status" value="1"/>
</dbReference>
<reference evidence="3 4" key="1">
    <citation type="journal article" date="2016" name="Front. Microbiol.">
        <title>Single-Cell (Meta-)Genomics of a Dimorphic Candidatus Thiomargarita nelsonii Reveals Genomic Plasticity.</title>
        <authorList>
            <person name="Flood B.E."/>
            <person name="Fliss P."/>
            <person name="Jones D.S."/>
            <person name="Dick G.J."/>
            <person name="Jain S."/>
            <person name="Kaster A.K."/>
            <person name="Winkel M."/>
            <person name="Mussmann M."/>
            <person name="Bailey J."/>
        </authorList>
    </citation>
    <scope>NUCLEOTIDE SEQUENCE [LARGE SCALE GENOMIC DNA]</scope>
    <source>
        <strain evidence="3">Hydrate Ridge</strain>
    </source>
</reference>
<evidence type="ECO:0000313" key="3">
    <source>
        <dbReference type="EMBL" id="KHD06667.1"/>
    </source>
</evidence>
<feature type="domain" description="DUF2281" evidence="2">
    <location>
        <begin position="41"/>
        <end position="71"/>
    </location>
</feature>
<dbReference type="AlphaFoldDB" id="A0A0A6P8G6"/>
<accession>A0A0A6P8G6</accession>
<comment type="similarity">
    <text evidence="1">Belongs to the phD/YefM antitoxin family.</text>
</comment>
<name>A0A0A6P8G6_9GAMM</name>
<comment type="caution">
    <text evidence="3">The sequence shown here is derived from an EMBL/GenBank/DDBJ whole genome shotgun (WGS) entry which is preliminary data.</text>
</comment>